<protein>
    <recommendedName>
        <fullName evidence="1">TRPM-like domain-containing protein</fullName>
    </recommendedName>
</protein>
<evidence type="ECO:0000313" key="2">
    <source>
        <dbReference type="EMBL" id="VUZ52393.1"/>
    </source>
</evidence>
<feature type="domain" description="TRPM-like" evidence="1">
    <location>
        <begin position="5"/>
        <end position="54"/>
    </location>
</feature>
<dbReference type="EMBL" id="CABIJS010000488">
    <property type="protein sequence ID" value="VUZ52393.1"/>
    <property type="molecule type" value="Genomic_DNA"/>
</dbReference>
<organism evidence="2 3">
    <name type="scientific">Hymenolepis diminuta</name>
    <name type="common">Rat tapeworm</name>
    <dbReference type="NCBI Taxonomy" id="6216"/>
    <lineage>
        <taxon>Eukaryota</taxon>
        <taxon>Metazoa</taxon>
        <taxon>Spiralia</taxon>
        <taxon>Lophotrochozoa</taxon>
        <taxon>Platyhelminthes</taxon>
        <taxon>Cestoda</taxon>
        <taxon>Eucestoda</taxon>
        <taxon>Cyclophyllidea</taxon>
        <taxon>Hymenolepididae</taxon>
        <taxon>Hymenolepis</taxon>
    </lineage>
</organism>
<dbReference type="Proteomes" id="UP000321570">
    <property type="component" value="Unassembled WGS sequence"/>
</dbReference>
<evidence type="ECO:0000259" key="1">
    <source>
        <dbReference type="Pfam" id="PF25508"/>
    </source>
</evidence>
<reference evidence="2 3" key="1">
    <citation type="submission" date="2019-07" db="EMBL/GenBank/DDBJ databases">
        <authorList>
            <person name="Jastrzebski P J."/>
            <person name="Paukszto L."/>
            <person name="Jastrzebski P J."/>
        </authorList>
    </citation>
    <scope>NUCLEOTIDE SEQUENCE [LARGE SCALE GENOMIC DNA]</scope>
    <source>
        <strain evidence="2 3">WMS-il1</strain>
    </source>
</reference>
<dbReference type="InterPro" id="IPR057366">
    <property type="entry name" value="TRPM-like"/>
</dbReference>
<feature type="non-terminal residue" evidence="2">
    <location>
        <position position="75"/>
    </location>
</feature>
<gene>
    <name evidence="2" type="ORF">WMSIL1_LOCUS10883</name>
</gene>
<evidence type="ECO:0000313" key="3">
    <source>
        <dbReference type="Proteomes" id="UP000321570"/>
    </source>
</evidence>
<dbReference type="Pfam" id="PF25508">
    <property type="entry name" value="TRPM2"/>
    <property type="match status" value="1"/>
</dbReference>
<dbReference type="AlphaFoldDB" id="A0A564Z0A9"/>
<name>A0A564Z0A9_HYMDI</name>
<accession>A0A564Z0A9</accession>
<keyword evidence="3" id="KW-1185">Reference proteome</keyword>
<sequence length="75" mass="8895">MFSRIQWKDKKGMKELVTKCLMENNTNFIRLLVDSGFPLHDYVDDSLLAKLYKADFDSNDPRVQIFKNYVFTLTK</sequence>
<proteinExistence type="predicted"/>